<evidence type="ECO:0000256" key="1">
    <source>
        <dbReference type="SAM" id="MobiDB-lite"/>
    </source>
</evidence>
<reference evidence="2 5" key="3">
    <citation type="submission" date="2016-10" db="EMBL/GenBank/DDBJ databases">
        <title>Genome sequence of Nocardia seriolae strain EM150506, isolated from Anguila japonica.</title>
        <authorList>
            <person name="Han H.-J."/>
        </authorList>
    </citation>
    <scope>NUCLEOTIDE SEQUENCE [LARGE SCALE GENOMIC DNA]</scope>
    <source>
        <strain evidence="2 5">EM150506</strain>
    </source>
</reference>
<dbReference type="RefSeq" id="WP_052085936.1">
    <property type="nucleotide sequence ID" value="NZ_AP017900.1"/>
</dbReference>
<feature type="compositionally biased region" description="Pro residues" evidence="1">
    <location>
        <begin position="154"/>
        <end position="173"/>
    </location>
</feature>
<dbReference type="OrthoDB" id="9790035at2"/>
<dbReference type="GeneID" id="93374339"/>
<reference evidence="3 4" key="2">
    <citation type="journal article" date="2016" name="Genome Announc.">
        <title>Draft Genome Sequence of Erythromycin- and Oxytetracycline-Sensitive Nocardia seriolae Strain U-1 (NBRC 110359).</title>
        <authorList>
            <person name="Imajoh M."/>
            <person name="Sukeda M."/>
            <person name="Shimizu M."/>
            <person name="Yamane J."/>
            <person name="Ohnishi K."/>
            <person name="Oshima S."/>
        </authorList>
    </citation>
    <scope>NUCLEOTIDE SEQUENCE [LARGE SCALE GENOMIC DNA]</scope>
    <source>
        <strain evidence="3 4">U-1</strain>
    </source>
</reference>
<name>A0A0B8N3Z5_9NOCA</name>
<dbReference type="EMBL" id="BBYQ01000007">
    <property type="protein sequence ID" value="GAP26595.1"/>
    <property type="molecule type" value="Genomic_DNA"/>
</dbReference>
<accession>A0A0B8N3Z5</accession>
<keyword evidence="4" id="KW-1185">Reference proteome</keyword>
<evidence type="ECO:0000313" key="2">
    <source>
        <dbReference type="EMBL" id="APA99341.1"/>
    </source>
</evidence>
<proteinExistence type="predicted"/>
<evidence type="ECO:0000313" key="4">
    <source>
        <dbReference type="Proteomes" id="UP000037179"/>
    </source>
</evidence>
<reference evidence="4" key="1">
    <citation type="submission" date="2015-07" db="EMBL/GenBank/DDBJ databases">
        <title>Nocardia seriolae U-1 whole genome shotgun sequence.</title>
        <authorList>
            <person name="Imajoh M."/>
            <person name="Fukumoto Y."/>
            <person name="Sukeda M."/>
            <person name="Yamane J."/>
            <person name="Yamasaki K."/>
            <person name="Shimizu M."/>
            <person name="Ohnishi K."/>
            <person name="Oshima S."/>
        </authorList>
    </citation>
    <scope>NUCLEOTIDE SEQUENCE [LARGE SCALE GENOMIC DNA]</scope>
    <source>
        <strain evidence="4">U-1</strain>
    </source>
</reference>
<dbReference type="AlphaFoldDB" id="A0A0B8N3Z5"/>
<dbReference type="EMBL" id="CP017839">
    <property type="protein sequence ID" value="APA99341.1"/>
    <property type="molecule type" value="Genomic_DNA"/>
</dbReference>
<feature type="region of interest" description="Disordered" evidence="1">
    <location>
        <begin position="150"/>
        <end position="173"/>
    </location>
</feature>
<evidence type="ECO:0000313" key="3">
    <source>
        <dbReference type="EMBL" id="GAP26595.1"/>
    </source>
</evidence>
<dbReference type="KEGG" id="nsr:NS506_05295"/>
<organism evidence="3 4">
    <name type="scientific">Nocardia seriolae</name>
    <dbReference type="NCBI Taxonomy" id="37332"/>
    <lineage>
        <taxon>Bacteria</taxon>
        <taxon>Bacillati</taxon>
        <taxon>Actinomycetota</taxon>
        <taxon>Actinomycetes</taxon>
        <taxon>Mycobacteriales</taxon>
        <taxon>Nocardiaceae</taxon>
        <taxon>Nocardia</taxon>
    </lineage>
</organism>
<protein>
    <submittedName>
        <fullName evidence="2">Epoxidase LasC</fullName>
    </submittedName>
    <submittedName>
        <fullName evidence="3">FAD-dependent oxidoreductase</fullName>
    </submittedName>
</protein>
<gene>
    <name evidence="2" type="ORF">NS506_05295</name>
    <name evidence="3" type="ORF">NSK11_contig00007-0079</name>
</gene>
<dbReference type="Proteomes" id="UP000180166">
    <property type="component" value="Chromosome"/>
</dbReference>
<evidence type="ECO:0000313" key="5">
    <source>
        <dbReference type="Proteomes" id="UP000180166"/>
    </source>
</evidence>
<dbReference type="Proteomes" id="UP000037179">
    <property type="component" value="Unassembled WGS sequence"/>
</dbReference>
<sequence>MPYRFRASVRRRFDRQLEVPAGLLVLGDAQCAFNPLYAQGMTVAALQVAALRECLRSGVAFTMLPTRFYAAASAATDTAWQLAAASDLRHPAVAGQRGLRTRLTNAYVAQSHRAAHRDPLVARTFMRVAHLVEAPAALAHPVLAGRIMLRGNGRPPPASPSLNPGGPPWPPQR</sequence>